<dbReference type="Proteomes" id="UP000689195">
    <property type="component" value="Unassembled WGS sequence"/>
</dbReference>
<dbReference type="OrthoDB" id="292869at2759"/>
<reference evidence="2" key="1">
    <citation type="submission" date="2021-01" db="EMBL/GenBank/DDBJ databases">
        <authorList>
            <consortium name="Genoscope - CEA"/>
            <person name="William W."/>
        </authorList>
    </citation>
    <scope>NUCLEOTIDE SEQUENCE</scope>
</reference>
<dbReference type="EMBL" id="CAJJDO010000026">
    <property type="protein sequence ID" value="CAD8154733.1"/>
    <property type="molecule type" value="Genomic_DNA"/>
</dbReference>
<keyword evidence="3" id="KW-1185">Reference proteome</keyword>
<protein>
    <submittedName>
        <fullName evidence="2">Uncharacterized protein</fullName>
    </submittedName>
</protein>
<gene>
    <name evidence="2" type="ORF">PPENT_87.1.T0260115</name>
</gene>
<sequence length="2101" mass="234706">MILFYLLSLVRCGEISPYLRKPIEPSVNNQLEISDYVFTYTTATDMFKGDQLLIKFPTQYTNLPLTETDYKITLQKWNPDLLIWQTMTGVSCKYLPTNSQTPSLFKITLPDVKAGNYKLTIPSISNPLYGGTGNFKMETRRNDVYKKDINLIDFNYAFGKVGIAKAAIDLSGVSTTYSASGVNFINQVTFSFQTNILIPKEGRLTLDLSQSIFSIQDDKYSSTTTLKGNITREGMMFSINGFEDDQAAASYEISISGIINPKYSGIPGQYTLRTWTNNTNTILNQKKAVNFPSITPGTLTDVKVSSHPTLTGQTEVISINDVTIYQITFSLINAVESTGQIIINWLSGGLFEPCYVTNGLYDQSENVQVSCIQNVNQFIIQNFKRVQPKTSIVVQFKATNPGSTPLSNLEIKTYQDLAQIQLVDTYASVITSLSLQSFPLFSTFDITFPTADHQRAAQTATWVVNWKNSIVPATSYKLKLIFSTDFSFVGLSCTAVNDAAVTDTGTCSNSGSILTFTFGNTAFSSTNNNQLTIVGVKHPTTPGEYVVAVNLLTNLNVIVSRQTIYFQVLPYKLTSIQSFRLSQDQSTKTLIYFKFPALNDIPSSEWQQDFNIMTSEIWVEFQTVDSFHPAPANFQFLTDLGTGLTDQAEFPCYGYSKLQPLNGNSEIKCNLNKPSSTPDPARVKVHHYRAVLKNEQFELHLPNIQNPQCESYLVTVDDLCRSTASVTIKILLKKNRRQYIMYQNDPNDVNLIFPAVLPKIVVKNKYNDNLVGGLPSQASPKFVPTIINQESSIQIRYEPGSTKPLKSSVDTSQGLIFIFPQLPTTNPQAYIVNKNVQCSLGLLTQLNCYAYREVGWVVVIPTTLIDIPGASALDVTFYLKNFINPYYAADPIGCIQIMTIKNNQQWEHMIFQDLPNFSPGSAKSVQVTSRRYEANMIDVEYNWLFSFNNDIPAGGKIYLIYAVNFYDHGGSNRFINFEVKQGLEPVNDKFGKANNTNIFIIQDFKPYTKGTVISIKMTGVKNPPKAGLTNLFGVSSLTSDNYYIDSTTDVTGMTIIQQVPIGEIIFNYFKMYPDNGSPPDSIFPATYEISFYPTRNIPKYGNITITFPQDFEASSLWTTLPTDPKEISSASFLDIITDDSQIRCYVSGSLKTMSNCIIESLNVIITLDSELRIEAGMEPVIVKILNVRNFNEDKNSGVVVIKTIYDAVVLDDSGTTETNRKATSGLKATFMNNTQYSLLYYPTTEGVQATYELTLKPSLDIKETATIVVEFPAMFPYGLGGSIGCDIPLLSKATNDPIQCSVSAWQITLSNLKAYVPNTDGFVVIITGVRNPNQIITSSTKQLRQGIRVYIMSNATHAQEFVPNMGALLFTPAASILQLQQLYITSSNTRDYADYTLQLQPEINGSPTKFKLDFQKGYQIASLWSEKKLTLDGNQFDVEPSGNSFSFDTTFTADTTKTFQIVVQQLPNPLDEGICPGYPDLSLYDGTTKQIIMQTYSNLMQPSTPDFKHAGKLIIIDDDDPNHYIEAGTYTNNITLSLYPVESASQTMEISPLFDEAFKDILTITPMLIDAGQKTGQFRIGIDTSIAVLRVVIKFTHEISDYIPVRPIYLWIQRYKNISISVSDIFEVPAGGRSDVQTVEMSYGSYKPIIFSFYLLNNQPKYSAVYPKTITLTDGQRTGQFWVSCGIHTEGAVGQLLTIISGDDKPTFQVVNRVRNFSVINPDLNIPFIVIKQIMLAADSLVQVRIVTNEPCTIYFAIVPTFIREVTLQQIKNKMLPYDYFNYPFIFGEYIYDSPTYEYQILVDQLQISTSYQFIGFVEDYSGNLAEAPAILQFNTTNYTDPHSDTLSLTSNPLIFADTNTSLTISGLQGKIHAIALRNPSYIYENHFTADSSVLRSRRILQDATDPTTTDPTTTDPTTTDPTTTDPTTTDPTTTDPTTTDPTTTDPTNTNTDDDDNTNTNSTDTIDVIKSDPYVPETSDYTCKVLSINYLSQICEPVADRKANFTRIDYYAQQIIISPTGKQISRGENHEGILVEHYMTSSDGTIKFTNLVPDSDYFIFIVQESNSLYSSKPLMIKGTTRTLFELYILKLLVPIIIYILI</sequence>
<organism evidence="2 3">
    <name type="scientific">Paramecium pentaurelia</name>
    <dbReference type="NCBI Taxonomy" id="43138"/>
    <lineage>
        <taxon>Eukaryota</taxon>
        <taxon>Sar</taxon>
        <taxon>Alveolata</taxon>
        <taxon>Ciliophora</taxon>
        <taxon>Intramacronucleata</taxon>
        <taxon>Oligohymenophorea</taxon>
        <taxon>Peniculida</taxon>
        <taxon>Parameciidae</taxon>
        <taxon>Paramecium</taxon>
    </lineage>
</organism>
<feature type="compositionally biased region" description="Low complexity" evidence="1">
    <location>
        <begin position="1905"/>
        <end position="1951"/>
    </location>
</feature>
<evidence type="ECO:0000313" key="3">
    <source>
        <dbReference type="Proteomes" id="UP000689195"/>
    </source>
</evidence>
<comment type="caution">
    <text evidence="2">The sequence shown here is derived from an EMBL/GenBank/DDBJ whole genome shotgun (WGS) entry which is preliminary data.</text>
</comment>
<evidence type="ECO:0000256" key="1">
    <source>
        <dbReference type="SAM" id="MobiDB-lite"/>
    </source>
</evidence>
<accession>A0A8S1TRS4</accession>
<proteinExistence type="predicted"/>
<feature type="region of interest" description="Disordered" evidence="1">
    <location>
        <begin position="1903"/>
        <end position="1967"/>
    </location>
</feature>
<evidence type="ECO:0000313" key="2">
    <source>
        <dbReference type="EMBL" id="CAD8154733.1"/>
    </source>
</evidence>
<name>A0A8S1TRS4_9CILI</name>